<feature type="transmembrane region" description="Helical" evidence="1">
    <location>
        <begin position="88"/>
        <end position="108"/>
    </location>
</feature>
<dbReference type="EMBL" id="JACHEJ010000001">
    <property type="protein sequence ID" value="MBB6178108.1"/>
    <property type="molecule type" value="Genomic_DNA"/>
</dbReference>
<keyword evidence="3" id="KW-1185">Reference proteome</keyword>
<comment type="caution">
    <text evidence="2">The sequence shown here is derived from an EMBL/GenBank/DDBJ whole genome shotgun (WGS) entry which is preliminary data.</text>
</comment>
<accession>A0A7W9YTI1</accession>
<keyword evidence="1" id="KW-1133">Transmembrane helix</keyword>
<reference evidence="2 3" key="1">
    <citation type="submission" date="2020-08" db="EMBL/GenBank/DDBJ databases">
        <title>Genomic Encyclopedia of Type Strains, Phase IV (KMG-IV): sequencing the most valuable type-strain genomes for metagenomic binning, comparative biology and taxonomic classification.</title>
        <authorList>
            <person name="Goeker M."/>
        </authorList>
    </citation>
    <scope>NUCLEOTIDE SEQUENCE [LARGE SCALE GENOMIC DNA]</scope>
    <source>
        <strain evidence="2 3">DSM 102134</strain>
    </source>
</reference>
<evidence type="ECO:0000256" key="1">
    <source>
        <dbReference type="SAM" id="Phobius"/>
    </source>
</evidence>
<feature type="transmembrane region" description="Helical" evidence="1">
    <location>
        <begin position="47"/>
        <end position="68"/>
    </location>
</feature>
<protein>
    <recommendedName>
        <fullName evidence="4">DUF1648 domain-containing protein</fullName>
    </recommendedName>
</protein>
<dbReference type="AlphaFoldDB" id="A0A7W9YTI1"/>
<proteinExistence type="predicted"/>
<dbReference type="RefSeq" id="WP_077549608.1">
    <property type="nucleotide sequence ID" value="NZ_JACHEJ010000001.1"/>
</dbReference>
<evidence type="ECO:0008006" key="4">
    <source>
        <dbReference type="Google" id="ProtNLM"/>
    </source>
</evidence>
<name>A0A7W9YTI1_9HYPH</name>
<evidence type="ECO:0000313" key="3">
    <source>
        <dbReference type="Proteomes" id="UP000535501"/>
    </source>
</evidence>
<sequence>MKITLPLTASAVLLTAMAAASIWGWWLRGSEAELAVHFLWDGTPNRYAPAPFALSIVPLAAAFATLLFAVTPRFDPKASASPRLYKGLWLLVLLTLAAAHALIVWHALTTAR</sequence>
<gene>
    <name evidence="2" type="ORF">HNQ75_000051</name>
</gene>
<keyword evidence="1" id="KW-0472">Membrane</keyword>
<dbReference type="Proteomes" id="UP000535501">
    <property type="component" value="Unassembled WGS sequence"/>
</dbReference>
<organism evidence="2 3">
    <name type="scientific">Pseudorhizobium flavum</name>
    <dbReference type="NCBI Taxonomy" id="1335061"/>
    <lineage>
        <taxon>Bacteria</taxon>
        <taxon>Pseudomonadati</taxon>
        <taxon>Pseudomonadota</taxon>
        <taxon>Alphaproteobacteria</taxon>
        <taxon>Hyphomicrobiales</taxon>
        <taxon>Rhizobiaceae</taxon>
        <taxon>Rhizobium/Agrobacterium group</taxon>
        <taxon>Pseudorhizobium</taxon>
    </lineage>
</organism>
<keyword evidence="1" id="KW-0812">Transmembrane</keyword>
<evidence type="ECO:0000313" key="2">
    <source>
        <dbReference type="EMBL" id="MBB6178108.1"/>
    </source>
</evidence>